<feature type="compositionally biased region" description="Polar residues" evidence="1">
    <location>
        <begin position="225"/>
        <end position="234"/>
    </location>
</feature>
<evidence type="ECO:0000313" key="2">
    <source>
        <dbReference type="EMBL" id="KAF2996082.1"/>
    </source>
</evidence>
<comment type="caution">
    <text evidence="2">The sequence shown here is derived from an EMBL/GenBank/DDBJ whole genome shotgun (WGS) entry which is preliminary data.</text>
</comment>
<dbReference type="SUPFAM" id="SSF81296">
    <property type="entry name" value="E set domains"/>
    <property type="match status" value="1"/>
</dbReference>
<accession>A0A9P4T672</accession>
<feature type="compositionally biased region" description="Basic and acidic residues" evidence="1">
    <location>
        <begin position="658"/>
        <end position="668"/>
    </location>
</feature>
<feature type="compositionally biased region" description="Polar residues" evidence="1">
    <location>
        <begin position="339"/>
        <end position="359"/>
    </location>
</feature>
<feature type="compositionally biased region" description="Polar residues" evidence="1">
    <location>
        <begin position="702"/>
        <end position="713"/>
    </location>
</feature>
<proteinExistence type="predicted"/>
<sequence>MQSDATITFTQPGVQPPVYVVTSLSTPPWATLELKPSEGKTPSGDLVFEQKFANVHEGSYQYKIRIGEGHWVVDESKETATDDQGNRNNVVHVKSALSSPLDRTLNVKDKLDRKDSTVDNNDARPEPVPFVVVEKVEDKDQPEYGHVESKTLAKNESKRTADPKPDFEAVKKDSPLNVEAFKAPEFDELEPPDAQAPLFRHESFQDSGEGLPEAAMDKIEEESTRSSTDPTSSEDIIYTPSAESQDDLQYDDADEDELGNAPLMSHETGFVQKSNELKKTPLFSHETSLGAEEDDSDDEFDAAPLLSHETGFTNQSKADGDDYDESEFDAAPLLPHETGFSSYKDSEATSKNSRFSSSGYDYEPEHYAPHSDHSDGGEDVGELNLAPTFSHEQGFHHDDDYDGEPLLPHERGSVAESFSGSERSFSMSPTTYENPSFGRDTNSARELFGGSMRGSFFRARTSSSTLPDKLPRSDAEDNNLHDPGLEIFPVGREQILERVATIGHKLPEDETHAAPGSPDPSVLSQACSSVDLKPVKSYISLASVQEDEEEAAYDSADMESIGSPMVMGHRGRYSRNRDPLATPHPDDNKQLGFVPEETLEPQGTCTADSSEAGSVSKTDGSRDLDALKTTTSSSVTPALTPKALEVLDKENSSPPPESELRQRREPVDGRIATAKPSTGGNDGRDVTSSPTMKSATEKLTPDDSSSQSWKGAR</sequence>
<feature type="compositionally biased region" description="Basic and acidic residues" evidence="1">
    <location>
        <begin position="363"/>
        <end position="376"/>
    </location>
</feature>
<dbReference type="EMBL" id="SWKU01000029">
    <property type="protein sequence ID" value="KAF2996082.1"/>
    <property type="molecule type" value="Genomic_DNA"/>
</dbReference>
<feature type="region of interest" description="Disordered" evidence="1">
    <location>
        <begin position="104"/>
        <end position="445"/>
    </location>
</feature>
<keyword evidence="3" id="KW-1185">Reference proteome</keyword>
<feature type="compositionally biased region" description="Polar residues" evidence="1">
    <location>
        <begin position="601"/>
        <end position="618"/>
    </location>
</feature>
<feature type="compositionally biased region" description="Basic and acidic residues" evidence="1">
    <location>
        <begin position="469"/>
        <end position="484"/>
    </location>
</feature>
<dbReference type="InterPro" id="IPR014756">
    <property type="entry name" value="Ig_E-set"/>
</dbReference>
<feature type="region of interest" description="Disordered" evidence="1">
    <location>
        <begin position="459"/>
        <end position="485"/>
    </location>
</feature>
<feature type="compositionally biased region" description="Acidic residues" evidence="1">
    <location>
        <begin position="244"/>
        <end position="258"/>
    </location>
</feature>
<feature type="region of interest" description="Disordered" evidence="1">
    <location>
        <begin position="544"/>
        <end position="713"/>
    </location>
</feature>
<dbReference type="CDD" id="cd02859">
    <property type="entry name" value="E_set_AMPKbeta_like_N"/>
    <property type="match status" value="1"/>
</dbReference>
<organism evidence="2 3">
    <name type="scientific">Curvularia kusanoi</name>
    <name type="common">Cochliobolus kusanoi</name>
    <dbReference type="NCBI Taxonomy" id="90978"/>
    <lineage>
        <taxon>Eukaryota</taxon>
        <taxon>Fungi</taxon>
        <taxon>Dikarya</taxon>
        <taxon>Ascomycota</taxon>
        <taxon>Pezizomycotina</taxon>
        <taxon>Dothideomycetes</taxon>
        <taxon>Pleosporomycetidae</taxon>
        <taxon>Pleosporales</taxon>
        <taxon>Pleosporineae</taxon>
        <taxon>Pleosporaceae</taxon>
        <taxon>Curvularia</taxon>
    </lineage>
</organism>
<name>A0A9P4T672_CURKU</name>
<dbReference type="Proteomes" id="UP000801428">
    <property type="component" value="Unassembled WGS sequence"/>
</dbReference>
<evidence type="ECO:0000313" key="3">
    <source>
        <dbReference type="Proteomes" id="UP000801428"/>
    </source>
</evidence>
<evidence type="ECO:0000256" key="1">
    <source>
        <dbReference type="SAM" id="MobiDB-lite"/>
    </source>
</evidence>
<feature type="compositionally biased region" description="Basic and acidic residues" evidence="1">
    <location>
        <begin position="134"/>
        <end position="174"/>
    </location>
</feature>
<feature type="region of interest" description="Disordered" evidence="1">
    <location>
        <begin position="506"/>
        <end position="525"/>
    </location>
</feature>
<reference evidence="2" key="1">
    <citation type="submission" date="2019-04" db="EMBL/GenBank/DDBJ databases">
        <title>Sequencing of skin fungus with MAO and IRED activity.</title>
        <authorList>
            <person name="Marsaioli A.J."/>
            <person name="Bonatto J.M.C."/>
            <person name="Reis Junior O."/>
        </authorList>
    </citation>
    <scope>NUCLEOTIDE SEQUENCE</scope>
    <source>
        <strain evidence="2">30M1</strain>
    </source>
</reference>
<dbReference type="InterPro" id="IPR013783">
    <property type="entry name" value="Ig-like_fold"/>
</dbReference>
<feature type="compositionally biased region" description="Acidic residues" evidence="1">
    <location>
        <begin position="291"/>
        <end position="301"/>
    </location>
</feature>
<dbReference type="OrthoDB" id="5350410at2759"/>
<feature type="compositionally biased region" description="Low complexity" evidence="1">
    <location>
        <begin position="416"/>
        <end position="428"/>
    </location>
</feature>
<evidence type="ECO:0008006" key="4">
    <source>
        <dbReference type="Google" id="ProtNLM"/>
    </source>
</evidence>
<feature type="compositionally biased region" description="Basic and acidic residues" evidence="1">
    <location>
        <begin position="105"/>
        <end position="125"/>
    </location>
</feature>
<dbReference type="AlphaFoldDB" id="A0A9P4T672"/>
<gene>
    <name evidence="2" type="ORF">E8E13_004494</name>
</gene>
<feature type="compositionally biased region" description="Basic and acidic residues" evidence="1">
    <location>
        <begin position="215"/>
        <end position="224"/>
    </location>
</feature>
<feature type="compositionally biased region" description="Polar residues" evidence="1">
    <location>
        <begin position="628"/>
        <end position="637"/>
    </location>
</feature>
<dbReference type="Gene3D" id="2.60.40.10">
    <property type="entry name" value="Immunoglobulins"/>
    <property type="match status" value="1"/>
</dbReference>
<protein>
    <recommendedName>
        <fullName evidence="4">AMP-activated protein kinase glycogen-binding domain-containing protein</fullName>
    </recommendedName>
</protein>